<organism evidence="6 7">
    <name type="scientific">Anaeramoeba flamelloides</name>
    <dbReference type="NCBI Taxonomy" id="1746091"/>
    <lineage>
        <taxon>Eukaryota</taxon>
        <taxon>Metamonada</taxon>
        <taxon>Anaeramoebidae</taxon>
        <taxon>Anaeramoeba</taxon>
    </lineage>
</organism>
<gene>
    <name evidence="6" type="ORF">M0812_00485</name>
</gene>
<dbReference type="Pfam" id="PF00514">
    <property type="entry name" value="Arm"/>
    <property type="match status" value="2"/>
</dbReference>
<dbReference type="GO" id="GO:0015031">
    <property type="term" value="P:protein transport"/>
    <property type="evidence" value="ECO:0007669"/>
    <property type="project" value="UniProtKB-KW"/>
</dbReference>
<dbReference type="SMART" id="SM00185">
    <property type="entry name" value="ARM"/>
    <property type="match status" value="6"/>
</dbReference>
<evidence type="ECO:0000256" key="2">
    <source>
        <dbReference type="ARBA" id="ARBA00022448"/>
    </source>
</evidence>
<keyword evidence="2" id="KW-0813">Transport</keyword>
<dbReference type="InterPro" id="IPR011989">
    <property type="entry name" value="ARM-like"/>
</dbReference>
<dbReference type="Proteomes" id="UP001146793">
    <property type="component" value="Unassembled WGS sequence"/>
</dbReference>
<sequence length="516" mass="59102">MEEFERRKTKSINSLKDENNKFFDKYLDLEKEEESKYLQKTKKLNIDQTKKQPFETTILIQTSNLKNKKYEEMMKNLPHNIELLKKGKKTEKFFGLNFVKDLLCEENNNSIDYLLSFGILPNLIEILDEDEDPGLQYEAACCIANICAGTSGQAEMVIQAGCMPILIRLLLSTKQDLQYRAAVALYNIVENSDEVSYEPWVDAMVKIFISTFRLGPPLGIKKAIVCCLSNLVERWNKESKTINKHFPDLALILLDLIAQQSHQGLLSEACYSLERILYNNDPLITLTMQHGLCNQIFEIFRNNSFDLLIQVHCLNILADISSGAEEHVHELINAGILPLVYKTLLKNEQVLHKQCCLILYNVCEVSDQYIQLIIDMNLVPILLEILEEEDLIKKNAFLALSNMVDMGGLEQMCFLINSGIIQIFVDFLNFDDNEVVLSCLGSLQKIFKLGEIVSSIRGNNNNALVLNFISCGGFDNIRKLKLNNDDKEINILLGEIMIYFLNEHNKLSEEEKNFKK</sequence>
<evidence type="ECO:0000256" key="1">
    <source>
        <dbReference type="ARBA" id="ARBA00010394"/>
    </source>
</evidence>
<evidence type="ECO:0000256" key="3">
    <source>
        <dbReference type="ARBA" id="ARBA00022927"/>
    </source>
</evidence>
<dbReference type="InterPro" id="IPR016024">
    <property type="entry name" value="ARM-type_fold"/>
</dbReference>
<feature type="repeat" description="ARM" evidence="4">
    <location>
        <begin position="118"/>
        <end position="161"/>
    </location>
</feature>
<dbReference type="SUPFAM" id="SSF48371">
    <property type="entry name" value="ARM repeat"/>
    <property type="match status" value="1"/>
</dbReference>
<comment type="similarity">
    <text evidence="1">Belongs to the importin alpha family.</text>
</comment>
<evidence type="ECO:0000313" key="7">
    <source>
        <dbReference type="Proteomes" id="UP001146793"/>
    </source>
</evidence>
<evidence type="ECO:0000256" key="5">
    <source>
        <dbReference type="SAM" id="Coils"/>
    </source>
</evidence>
<dbReference type="InterPro" id="IPR000225">
    <property type="entry name" value="Armadillo"/>
</dbReference>
<keyword evidence="3" id="KW-0653">Protein transport</keyword>
<reference evidence="6" key="1">
    <citation type="submission" date="2022-08" db="EMBL/GenBank/DDBJ databases">
        <title>Novel sulphate-reducing endosymbionts in the free-living metamonad Anaeramoeba.</title>
        <authorList>
            <person name="Jerlstrom-Hultqvist J."/>
            <person name="Cepicka I."/>
            <person name="Gallot-Lavallee L."/>
            <person name="Salas-Leiva D."/>
            <person name="Curtis B.A."/>
            <person name="Zahonova K."/>
            <person name="Pipaliya S."/>
            <person name="Dacks J."/>
            <person name="Roger A.J."/>
        </authorList>
    </citation>
    <scope>NUCLEOTIDE SEQUENCE</scope>
    <source>
        <strain evidence="6">Busselton2</strain>
    </source>
</reference>
<dbReference type="PROSITE" id="PS50176">
    <property type="entry name" value="ARM_REPEAT"/>
    <property type="match status" value="2"/>
</dbReference>
<dbReference type="AlphaFoldDB" id="A0AAV8A5B6"/>
<keyword evidence="5" id="KW-0175">Coiled coil</keyword>
<feature type="coiled-coil region" evidence="5">
    <location>
        <begin position="1"/>
        <end position="32"/>
    </location>
</feature>
<name>A0AAV8A5B6_9EUKA</name>
<evidence type="ECO:0000256" key="4">
    <source>
        <dbReference type="PROSITE-ProRule" id="PRU00259"/>
    </source>
</evidence>
<evidence type="ECO:0000313" key="6">
    <source>
        <dbReference type="EMBL" id="KAJ3448012.1"/>
    </source>
</evidence>
<accession>A0AAV8A5B6</accession>
<dbReference type="EMBL" id="JANTQA010000015">
    <property type="protein sequence ID" value="KAJ3448012.1"/>
    <property type="molecule type" value="Genomic_DNA"/>
</dbReference>
<dbReference type="PANTHER" id="PTHR23316">
    <property type="entry name" value="IMPORTIN ALPHA"/>
    <property type="match status" value="1"/>
</dbReference>
<protein>
    <submittedName>
        <fullName evidence="6">Importin subunit alpha-4</fullName>
    </submittedName>
</protein>
<feature type="repeat" description="ARM" evidence="4">
    <location>
        <begin position="161"/>
        <end position="194"/>
    </location>
</feature>
<dbReference type="Gene3D" id="1.25.10.10">
    <property type="entry name" value="Leucine-rich Repeat Variant"/>
    <property type="match status" value="1"/>
</dbReference>
<proteinExistence type="inferred from homology"/>
<comment type="caution">
    <text evidence="6">The sequence shown here is derived from an EMBL/GenBank/DDBJ whole genome shotgun (WGS) entry which is preliminary data.</text>
</comment>